<accession>A0ACA9L0R3</accession>
<reference evidence="1" key="1">
    <citation type="submission" date="2021-06" db="EMBL/GenBank/DDBJ databases">
        <authorList>
            <person name="Kallberg Y."/>
            <person name="Tangrot J."/>
            <person name="Rosling A."/>
        </authorList>
    </citation>
    <scope>NUCLEOTIDE SEQUENCE</scope>
    <source>
        <strain evidence="1">CL356</strain>
    </source>
</reference>
<sequence>MTRAVWKIFTHSREEQLLIKYRNIFDQPMESILQIILQLEKNYNENSSQFESLSKDLLNKESLKIPASLTIPPLVEIQMLESLALIATSVTSNEKQFLKGSSIYNSNASSRLPSPPLVNEKEELNTHVDYN</sequence>
<dbReference type="EMBL" id="CAJVPT010004149">
    <property type="protein sequence ID" value="CAG8504687.1"/>
    <property type="molecule type" value="Genomic_DNA"/>
</dbReference>
<keyword evidence="2" id="KW-1185">Reference proteome</keyword>
<proteinExistence type="predicted"/>
<dbReference type="Proteomes" id="UP000789525">
    <property type="component" value="Unassembled WGS sequence"/>
</dbReference>
<evidence type="ECO:0000313" key="2">
    <source>
        <dbReference type="Proteomes" id="UP000789525"/>
    </source>
</evidence>
<gene>
    <name evidence="1" type="ORF">ACOLOM_LOCUS2952</name>
</gene>
<organism evidence="1 2">
    <name type="scientific">Acaulospora colombiana</name>
    <dbReference type="NCBI Taxonomy" id="27376"/>
    <lineage>
        <taxon>Eukaryota</taxon>
        <taxon>Fungi</taxon>
        <taxon>Fungi incertae sedis</taxon>
        <taxon>Mucoromycota</taxon>
        <taxon>Glomeromycotina</taxon>
        <taxon>Glomeromycetes</taxon>
        <taxon>Diversisporales</taxon>
        <taxon>Acaulosporaceae</taxon>
        <taxon>Acaulospora</taxon>
    </lineage>
</organism>
<protein>
    <submittedName>
        <fullName evidence="1">682_t:CDS:1</fullName>
    </submittedName>
</protein>
<comment type="caution">
    <text evidence="1">The sequence shown here is derived from an EMBL/GenBank/DDBJ whole genome shotgun (WGS) entry which is preliminary data.</text>
</comment>
<evidence type="ECO:0000313" key="1">
    <source>
        <dbReference type="EMBL" id="CAG8504687.1"/>
    </source>
</evidence>
<name>A0ACA9L0R3_9GLOM</name>